<dbReference type="EMBL" id="BK014849">
    <property type="protein sequence ID" value="DAD78697.1"/>
    <property type="molecule type" value="Genomic_DNA"/>
</dbReference>
<name>A0A8S5M8L2_9CAUD</name>
<reference evidence="2" key="1">
    <citation type="journal article" date="2021" name="Proc. Natl. Acad. Sci. U.S.A.">
        <title>A Catalog of Tens of Thousands of Viruses from Human Metagenomes Reveals Hidden Associations with Chronic Diseases.</title>
        <authorList>
            <person name="Tisza M.J."/>
            <person name="Buck C.B."/>
        </authorList>
    </citation>
    <scope>NUCLEOTIDE SEQUENCE</scope>
    <source>
        <strain evidence="2">CtB3v5</strain>
    </source>
</reference>
<feature type="transmembrane region" description="Helical" evidence="1">
    <location>
        <begin position="12"/>
        <end position="29"/>
    </location>
</feature>
<keyword evidence="1" id="KW-0472">Membrane</keyword>
<protein>
    <submittedName>
        <fullName evidence="2">Uncharacterized protein</fullName>
    </submittedName>
</protein>
<sequence length="30" mass="3716">MFKLLSRVYIMLLQKMMLWKCAGFLIYFIN</sequence>
<organism evidence="2">
    <name type="scientific">Siphoviridae sp. ctB3v5</name>
    <dbReference type="NCBI Taxonomy" id="2826186"/>
    <lineage>
        <taxon>Viruses</taxon>
        <taxon>Duplodnaviria</taxon>
        <taxon>Heunggongvirae</taxon>
        <taxon>Uroviricota</taxon>
        <taxon>Caudoviricetes</taxon>
    </lineage>
</organism>
<keyword evidence="1" id="KW-1133">Transmembrane helix</keyword>
<keyword evidence="1" id="KW-0812">Transmembrane</keyword>
<accession>A0A8S5M8L2</accession>
<evidence type="ECO:0000313" key="2">
    <source>
        <dbReference type="EMBL" id="DAD78697.1"/>
    </source>
</evidence>
<proteinExistence type="predicted"/>
<evidence type="ECO:0000256" key="1">
    <source>
        <dbReference type="SAM" id="Phobius"/>
    </source>
</evidence>